<keyword evidence="4" id="KW-1185">Reference proteome</keyword>
<accession>A0ABR3ZAV2</accession>
<keyword evidence="1" id="KW-0732">Signal</keyword>
<gene>
    <name evidence="3" type="ORF">Sste5346_004187</name>
</gene>
<protein>
    <recommendedName>
        <fullName evidence="2">Apple domain-containing protein</fullName>
    </recommendedName>
</protein>
<evidence type="ECO:0000313" key="4">
    <source>
        <dbReference type="Proteomes" id="UP001583186"/>
    </source>
</evidence>
<reference evidence="3 4" key="1">
    <citation type="journal article" date="2024" name="IMA Fungus">
        <title>IMA Genome - F19 : A genome assembly and annotation guide to empower mycologists, including annotated draft genome sequences of Ceratocystis pirilliformis, Diaporthe australafricana, Fusarium ophioides, Paecilomyces lecythidis, and Sporothrix stenoceras.</title>
        <authorList>
            <person name="Aylward J."/>
            <person name="Wilson A.M."/>
            <person name="Visagie C.M."/>
            <person name="Spraker J."/>
            <person name="Barnes I."/>
            <person name="Buitendag C."/>
            <person name="Ceriani C."/>
            <person name="Del Mar Angel L."/>
            <person name="du Plessis D."/>
            <person name="Fuchs T."/>
            <person name="Gasser K."/>
            <person name="Kramer D."/>
            <person name="Li W."/>
            <person name="Munsamy K."/>
            <person name="Piso A."/>
            <person name="Price J.L."/>
            <person name="Sonnekus B."/>
            <person name="Thomas C."/>
            <person name="van der Nest A."/>
            <person name="van Dijk A."/>
            <person name="van Heerden A."/>
            <person name="van Vuuren N."/>
            <person name="Yilmaz N."/>
            <person name="Duong T.A."/>
            <person name="van der Merwe N.A."/>
            <person name="Wingfield M.J."/>
            <person name="Wingfield B.D."/>
        </authorList>
    </citation>
    <scope>NUCLEOTIDE SEQUENCE [LARGE SCALE GENOMIC DNA]</scope>
    <source>
        <strain evidence="3 4">CMW 5346</strain>
    </source>
</reference>
<evidence type="ECO:0000313" key="3">
    <source>
        <dbReference type="EMBL" id="KAL1897449.1"/>
    </source>
</evidence>
<evidence type="ECO:0000256" key="1">
    <source>
        <dbReference type="SAM" id="SignalP"/>
    </source>
</evidence>
<name>A0ABR3ZAV2_9PEZI</name>
<dbReference type="EMBL" id="JAWCUI010000019">
    <property type="protein sequence ID" value="KAL1897449.1"/>
    <property type="molecule type" value="Genomic_DNA"/>
</dbReference>
<proteinExistence type="predicted"/>
<feature type="chain" id="PRO_5046813335" description="Apple domain-containing protein" evidence="1">
    <location>
        <begin position="19"/>
        <end position="1052"/>
    </location>
</feature>
<comment type="caution">
    <text evidence="3">The sequence shown here is derived from an EMBL/GenBank/DDBJ whole genome shotgun (WGS) entry which is preliminary data.</text>
</comment>
<feature type="signal peptide" evidence="1">
    <location>
        <begin position="1"/>
        <end position="18"/>
    </location>
</feature>
<evidence type="ECO:0000259" key="2">
    <source>
        <dbReference type="PROSITE" id="PS50948"/>
    </source>
</evidence>
<sequence length="1052" mass="109168">MRFHHILALATTVGVASASKCKPTIPPDSSKSASSTASSVSSVSSAASSASSAPSSLSSASSSSSISNSAVVSAGSSSIINSVSSVSSSSIVSSVSVPSSVSSASSSSSVSSSFVSSPSSSASSVSSSSVVSSVSVPSSVSSASSSSSVSSSFVSSPSSSASSVSSASSASSVKSSSSISTSSSGSSASSASSVSFVSSVSSSSFSSVASVPSPSQICQQYGSRPNTQPLGTFTDISDDTFNGCSAQCAATDGCNSFSIQVETGGICTLYATALYLDFTFGTSGPTIYFDLNCPAPVVSGPSVAYISPSVSVPAELYAAPVISIAASSAYVAPSVVQTDSPPYVPSGPQAKPSDDNAFISTYTYTEFTLTMNSTGSPPVATGIPQPSGSELPDLPCLITPGPVAPFTVLNQQFVPMVSTTGSIGPLLQPTEAPQPGDPLLDPATLELPTFFLQEVDGADAYDMVYNGDSPLYVAMTTDGQVILVDASTGPQFVDGVVTTIFNINCIGVMTITLNGQSYVWTTTGATCQIQQGSSTTSFMKAIPETMPTVPQTDQTRKRSERLFNDLMAREEMNKLTTRQFTPTNGDFSAPQCPNTPAGLVSETKAGYQLGQGNLCNAMSSNWDYSPYDFGDACTVQSNCYDHCSGYSFQGCNTIFYTTMLAICLQEIGDEWWDVVSLIACDLQAVYYLGVAETSTGRNAYYDALGAMCACFCSSPDSTCLSPLSSNGFYCADIYSNDNDNCGACGGQCGANSACHGGVCGCPNDQCGDICLNFESDPFHCGNCTNECDPPYCISGSCYVPQPGTCAPDQSVTNNMFATYSPTWANWTVGAYAGTTLGTNLDFGPTLFTDQSGNQVYAMGVTMVNITSGGFHGYIEQKNVKMCPGFNYDLTFSMGYVNEINGQLVSSLADCEVRWLTGKPDVWSDDDGFQSSPNYPIGASNPTYATFGPWTLNVVEGETGVTKTSFNYYVDLTAVVSCNTPVDSSGYFIITDVLLTPTSAVTPTTKREAEKLTPLNFDLRERGSEEYTVTFDEGDLSTSKYTKAPAIKGRVAK</sequence>
<dbReference type="PROSITE" id="PS50948">
    <property type="entry name" value="PAN"/>
    <property type="match status" value="1"/>
</dbReference>
<dbReference type="Proteomes" id="UP001583186">
    <property type="component" value="Unassembled WGS sequence"/>
</dbReference>
<organism evidence="3 4">
    <name type="scientific">Sporothrix stenoceras</name>
    <dbReference type="NCBI Taxonomy" id="5173"/>
    <lineage>
        <taxon>Eukaryota</taxon>
        <taxon>Fungi</taxon>
        <taxon>Dikarya</taxon>
        <taxon>Ascomycota</taxon>
        <taxon>Pezizomycotina</taxon>
        <taxon>Sordariomycetes</taxon>
        <taxon>Sordariomycetidae</taxon>
        <taxon>Ophiostomatales</taxon>
        <taxon>Ophiostomataceae</taxon>
        <taxon>Sporothrix</taxon>
    </lineage>
</organism>
<dbReference type="InterPro" id="IPR003609">
    <property type="entry name" value="Pan_app"/>
</dbReference>
<feature type="domain" description="Apple" evidence="2">
    <location>
        <begin position="218"/>
        <end position="293"/>
    </location>
</feature>